<sequence length="96" mass="10933">MTSKFVFDAQTLDTEPDHPESPFSPPADWTGDDDAYLTWLRSQFKASPWVRQRLGLAARRYAKQQPLDFRGRFGALLPTVLDSILRKIHAEQSVGD</sequence>
<dbReference type="Proteomes" id="UP000077734">
    <property type="component" value="Unassembled WGS sequence"/>
</dbReference>
<evidence type="ECO:0000313" key="2">
    <source>
        <dbReference type="EMBL" id="OAI24212.1"/>
    </source>
</evidence>
<name>A0AA91DAU8_9GAMM</name>
<reference evidence="2 3" key="1">
    <citation type="submission" date="2016-03" db="EMBL/GenBank/DDBJ databases">
        <authorList>
            <person name="Heylen K."/>
            <person name="De Vos P."/>
            <person name="Vekeman B."/>
        </authorList>
    </citation>
    <scope>NUCLEOTIDE SEQUENCE [LARGE SCALE GENOMIC DNA]</scope>
    <source>
        <strain evidence="2 3">R-49807</strain>
    </source>
</reference>
<organism evidence="2 3">
    <name type="scientific">Methylomonas koyamae</name>
    <dbReference type="NCBI Taxonomy" id="702114"/>
    <lineage>
        <taxon>Bacteria</taxon>
        <taxon>Pseudomonadati</taxon>
        <taxon>Pseudomonadota</taxon>
        <taxon>Gammaproteobacteria</taxon>
        <taxon>Methylococcales</taxon>
        <taxon>Methylococcaceae</taxon>
        <taxon>Methylomonas</taxon>
    </lineage>
</organism>
<evidence type="ECO:0000256" key="1">
    <source>
        <dbReference type="SAM" id="MobiDB-lite"/>
    </source>
</evidence>
<feature type="region of interest" description="Disordered" evidence="1">
    <location>
        <begin position="1"/>
        <end position="27"/>
    </location>
</feature>
<keyword evidence="3" id="KW-1185">Reference proteome</keyword>
<dbReference type="AlphaFoldDB" id="A0AA91DAU8"/>
<evidence type="ECO:0000313" key="3">
    <source>
        <dbReference type="Proteomes" id="UP000077734"/>
    </source>
</evidence>
<accession>A0AA91DAU8</accession>
<dbReference type="RefSeq" id="WP_064023806.1">
    <property type="nucleotide sequence ID" value="NZ_LUUL01000093.1"/>
</dbReference>
<protein>
    <submittedName>
        <fullName evidence="2">Uncharacterized protein</fullName>
    </submittedName>
</protein>
<gene>
    <name evidence="2" type="ORF">A1356_16140</name>
</gene>
<proteinExistence type="predicted"/>
<comment type="caution">
    <text evidence="2">The sequence shown here is derived from an EMBL/GenBank/DDBJ whole genome shotgun (WGS) entry which is preliminary data.</text>
</comment>
<dbReference type="EMBL" id="LUUL01000093">
    <property type="protein sequence ID" value="OAI24212.1"/>
    <property type="molecule type" value="Genomic_DNA"/>
</dbReference>